<dbReference type="Pfam" id="PF05036">
    <property type="entry name" value="SPOR"/>
    <property type="match status" value="1"/>
</dbReference>
<dbReference type="Proteomes" id="UP000777002">
    <property type="component" value="Unassembled WGS sequence"/>
</dbReference>
<dbReference type="SUPFAM" id="SSF110997">
    <property type="entry name" value="Sporulation related repeat"/>
    <property type="match status" value="1"/>
</dbReference>
<keyword evidence="4" id="KW-1185">Reference proteome</keyword>
<proteinExistence type="predicted"/>
<evidence type="ECO:0000313" key="3">
    <source>
        <dbReference type="EMBL" id="MBM6927739.1"/>
    </source>
</evidence>
<dbReference type="Gene3D" id="3.30.70.1070">
    <property type="entry name" value="Sporulation related repeat"/>
    <property type="match status" value="1"/>
</dbReference>
<dbReference type="InterPro" id="IPR036680">
    <property type="entry name" value="SPOR-like_sf"/>
</dbReference>
<feature type="domain" description="SPOR" evidence="2">
    <location>
        <begin position="155"/>
        <end position="232"/>
    </location>
</feature>
<sequence length="272" mass="30535">MRNFAIILCLICAGIYGWDAFEKWLDMSDEASLSSGGVSHKQPEVFPSAMKNIVPIHDVNQYIAREKALSEQKFQRQEQLRQALLEQQQKQQEQEKAARSSVPPIPIPNQENVDLRTEPQSFCFKVGPVSTAKLPSINRSIERAGLLEAVRVESILSADSFVVFIIPTSTQKGAQALAQQMKKKGFQNASVITKGPLLNAVQLGEFSNEEQAQFFFEQAKARLNMSDLRVTRMIGQPTEQVNLIFSSLTDSQVQALRRVCSENRQTLQSCEF</sequence>
<evidence type="ECO:0000313" key="4">
    <source>
        <dbReference type="Proteomes" id="UP000777002"/>
    </source>
</evidence>
<reference evidence="3 4" key="1">
    <citation type="journal article" date="2021" name="Sci. Rep.">
        <title>The distribution of antibiotic resistance genes in chicken gut microbiota commensals.</title>
        <authorList>
            <person name="Juricova H."/>
            <person name="Matiasovicova J."/>
            <person name="Kubasova T."/>
            <person name="Cejkova D."/>
            <person name="Rychlik I."/>
        </authorList>
    </citation>
    <scope>NUCLEOTIDE SEQUENCE [LARGE SCALE GENOMIC DNA]</scope>
    <source>
        <strain evidence="3 4">An562</strain>
    </source>
</reference>
<dbReference type="PROSITE" id="PS51724">
    <property type="entry name" value="SPOR"/>
    <property type="match status" value="1"/>
</dbReference>
<organism evidence="3 4">
    <name type="scientific">Parasutterella secunda</name>
    <dbReference type="NCBI Taxonomy" id="626947"/>
    <lineage>
        <taxon>Bacteria</taxon>
        <taxon>Pseudomonadati</taxon>
        <taxon>Pseudomonadota</taxon>
        <taxon>Betaproteobacteria</taxon>
        <taxon>Burkholderiales</taxon>
        <taxon>Sutterellaceae</taxon>
        <taxon>Parasutterella</taxon>
    </lineage>
</organism>
<evidence type="ECO:0000256" key="1">
    <source>
        <dbReference type="SAM" id="MobiDB-lite"/>
    </source>
</evidence>
<accession>A0ABS2GQL3</accession>
<gene>
    <name evidence="3" type="ORF">H5985_00390</name>
</gene>
<evidence type="ECO:0000259" key="2">
    <source>
        <dbReference type="PROSITE" id="PS51724"/>
    </source>
</evidence>
<name>A0ABS2GQL3_9BURK</name>
<comment type="caution">
    <text evidence="3">The sequence shown here is derived from an EMBL/GenBank/DDBJ whole genome shotgun (WGS) entry which is preliminary data.</text>
</comment>
<dbReference type="InterPro" id="IPR007730">
    <property type="entry name" value="SPOR-like_dom"/>
</dbReference>
<protein>
    <submittedName>
        <fullName evidence="3">SPOR domain-containing protein</fullName>
    </submittedName>
</protein>
<feature type="region of interest" description="Disordered" evidence="1">
    <location>
        <begin position="85"/>
        <end position="112"/>
    </location>
</feature>
<dbReference type="EMBL" id="JACJKX010000001">
    <property type="protein sequence ID" value="MBM6927739.1"/>
    <property type="molecule type" value="Genomic_DNA"/>
</dbReference>